<dbReference type="FunFam" id="3.30.70.330:FF:000037">
    <property type="entry name" value="RNA-binding protein with multiple splicing 2"/>
    <property type="match status" value="1"/>
</dbReference>
<dbReference type="Gene3D" id="3.30.70.330">
    <property type="match status" value="2"/>
</dbReference>
<dbReference type="Pfam" id="PF00076">
    <property type="entry name" value="RRM_1"/>
    <property type="match status" value="2"/>
</dbReference>
<dbReference type="PANTHER" id="PTHR10501">
    <property type="entry name" value="U1 SMALL NUCLEAR RIBONUCLEOPROTEIN A/U2 SMALL NUCLEAR RIBONUCLEOPROTEIN B"/>
    <property type="match status" value="1"/>
</dbReference>
<protein>
    <submittedName>
        <fullName evidence="7">RRM domain-containing protein</fullName>
    </submittedName>
</protein>
<proteinExistence type="predicted"/>
<evidence type="ECO:0000259" key="5">
    <source>
        <dbReference type="PROSITE" id="PS50102"/>
    </source>
</evidence>
<evidence type="ECO:0000256" key="4">
    <source>
        <dbReference type="PROSITE-ProRule" id="PRU00176"/>
    </source>
</evidence>
<dbReference type="AlphaFoldDB" id="A0A0R3RFD0"/>
<dbReference type="GO" id="GO:0005634">
    <property type="term" value="C:nucleus"/>
    <property type="evidence" value="ECO:0007669"/>
    <property type="project" value="UniProtKB-SubCell"/>
</dbReference>
<keyword evidence="2 4" id="KW-0694">RNA-binding</keyword>
<evidence type="ECO:0000256" key="3">
    <source>
        <dbReference type="ARBA" id="ARBA00023242"/>
    </source>
</evidence>
<dbReference type="STRING" id="1147741.A0A0R3RFD0"/>
<reference evidence="7" key="1">
    <citation type="submission" date="2017-02" db="UniProtKB">
        <authorList>
            <consortium name="WormBaseParasite"/>
        </authorList>
    </citation>
    <scope>IDENTIFICATION</scope>
</reference>
<dbReference type="GO" id="GO:0003723">
    <property type="term" value="F:RNA binding"/>
    <property type="evidence" value="ECO:0007669"/>
    <property type="project" value="UniProtKB-UniRule"/>
</dbReference>
<dbReference type="Proteomes" id="UP000050640">
    <property type="component" value="Unplaced"/>
</dbReference>
<keyword evidence="3" id="KW-0539">Nucleus</keyword>
<evidence type="ECO:0000313" key="7">
    <source>
        <dbReference type="WBParaSite" id="EEL_0000005801-mRNA-1"/>
    </source>
</evidence>
<accession>A0A0R3RFD0</accession>
<dbReference type="WBParaSite" id="EEL_0000005801-mRNA-1">
    <property type="protein sequence ID" value="EEL_0000005801-mRNA-1"/>
    <property type="gene ID" value="EEL_0000005801"/>
</dbReference>
<dbReference type="InterPro" id="IPR012677">
    <property type="entry name" value="Nucleotide-bd_a/b_plait_sf"/>
</dbReference>
<name>A0A0R3RFD0_9BILA</name>
<evidence type="ECO:0000256" key="2">
    <source>
        <dbReference type="ARBA" id="ARBA00022884"/>
    </source>
</evidence>
<dbReference type="InterPro" id="IPR000504">
    <property type="entry name" value="RRM_dom"/>
</dbReference>
<evidence type="ECO:0000256" key="1">
    <source>
        <dbReference type="ARBA" id="ARBA00004123"/>
    </source>
</evidence>
<dbReference type="InterPro" id="IPR035979">
    <property type="entry name" value="RBD_domain_sf"/>
</dbReference>
<dbReference type="SUPFAM" id="SSF54928">
    <property type="entry name" value="RNA-binding domain, RBD"/>
    <property type="match status" value="1"/>
</dbReference>
<keyword evidence="6" id="KW-1185">Reference proteome</keyword>
<comment type="subcellular location">
    <subcellularLocation>
        <location evidence="1">Nucleus</location>
    </subcellularLocation>
</comment>
<organism evidence="6 7">
    <name type="scientific">Elaeophora elaphi</name>
    <dbReference type="NCBI Taxonomy" id="1147741"/>
    <lineage>
        <taxon>Eukaryota</taxon>
        <taxon>Metazoa</taxon>
        <taxon>Ecdysozoa</taxon>
        <taxon>Nematoda</taxon>
        <taxon>Chromadorea</taxon>
        <taxon>Rhabditida</taxon>
        <taxon>Spirurina</taxon>
        <taxon>Spiruromorpha</taxon>
        <taxon>Filarioidea</taxon>
        <taxon>Onchocercidae</taxon>
        <taxon>Elaeophora</taxon>
    </lineage>
</organism>
<sequence length="428" mass="44413">MASLKEAMLTIPMVSRVNLKRSHSPCGGPSPKMENGKLAGTESLESIESGSTSSAISTRTANAAGSEPVRTLFVSGLPMDAKQRELYLLFRSCRGYENSLLRITQSKDGGIASPVGFVTFSSAEDADIAMKALQSVLFDPTTGHKIRLEKAKSNTKVPKPKQISPPLAVLPPPTSVTAAAFPPGVLQAAAAAVAASAAPPPQSIFAPPPPPSVPAPTSHRQDLINAACINDPQLAHILNENHFLLNSVPQFAAAAAAAAAAAVSQPPFLLPPAAAAIAAGLPLPPVGTANVSPTTFLQPNAAVAAQLTAATQHVAAAQLNAVAVTSANAVAKATAAMSPACSTLFVANLGDGITEDELKAIFCAYPGFTRLRLHTRNDTTVAFVEFRDVRQASLVMNALQGFRISNSHRGGIRIEYARNRMGDVAGQW</sequence>
<dbReference type="SMART" id="SM00360">
    <property type="entry name" value="RRM"/>
    <property type="match status" value="2"/>
</dbReference>
<evidence type="ECO:0000313" key="6">
    <source>
        <dbReference type="Proteomes" id="UP000050640"/>
    </source>
</evidence>
<dbReference type="PROSITE" id="PS50102">
    <property type="entry name" value="RRM"/>
    <property type="match status" value="2"/>
</dbReference>
<feature type="domain" description="RRM" evidence="5">
    <location>
        <begin position="70"/>
        <end position="153"/>
    </location>
</feature>
<feature type="domain" description="RRM" evidence="5">
    <location>
        <begin position="342"/>
        <end position="419"/>
    </location>
</feature>